<sequence length="224" mass="25653">MSVRLLTSAMKMVQQNVLLKHTLPKSCSCQNIFYSRSVNINIDANMDKAAVENKKKTTSIPKITLIQGDELTVTSLEEAQKLSKRRDLKLVKIIDLDTKTQRPVYKLMTGSEYFAEDLKQRELKKLEKQSSTIKGEKVLILGHSISEHDLMTDVKKLLNGLQSIMRSGLLSVETAVIWRKQDRYQIEKVYGLLEESLKSTTRFLQKRQKGSDIKFQILPPKQSL</sequence>
<dbReference type="InterPro" id="IPR019814">
    <property type="entry name" value="Translation_initiation_fac_3_N"/>
</dbReference>
<dbReference type="EMBL" id="JAPWTJ010000022">
    <property type="protein sequence ID" value="KAJ8984951.1"/>
    <property type="molecule type" value="Genomic_DNA"/>
</dbReference>
<dbReference type="Proteomes" id="UP001162164">
    <property type="component" value="Unassembled WGS sequence"/>
</dbReference>
<reference evidence="2" key="1">
    <citation type="journal article" date="2023" name="Insect Mol. Biol.">
        <title>Genome sequencing provides insights into the evolution of gene families encoding plant cell wall-degrading enzymes in longhorned beetles.</title>
        <authorList>
            <person name="Shin N.R."/>
            <person name="Okamura Y."/>
            <person name="Kirsch R."/>
            <person name="Pauchet Y."/>
        </authorList>
    </citation>
    <scope>NUCLEOTIDE SEQUENCE</scope>
    <source>
        <strain evidence="2">MMC_N1</strain>
    </source>
</reference>
<proteinExistence type="predicted"/>
<accession>A0ABQ9K302</accession>
<dbReference type="PANTHER" id="PTHR10938">
    <property type="entry name" value="TRANSLATION INITIATION FACTOR IF-3"/>
    <property type="match status" value="1"/>
</dbReference>
<dbReference type="Gene3D" id="3.10.20.80">
    <property type="entry name" value="Translation initiation factor 3 (IF-3), N-terminal domain"/>
    <property type="match status" value="1"/>
</dbReference>
<evidence type="ECO:0000313" key="3">
    <source>
        <dbReference type="Proteomes" id="UP001162164"/>
    </source>
</evidence>
<dbReference type="InterPro" id="IPR036787">
    <property type="entry name" value="T_IF-3_N_sf"/>
</dbReference>
<dbReference type="PANTHER" id="PTHR10938:SF0">
    <property type="entry name" value="TRANSLATION INITIATION FACTOR IF-3, MITOCHONDRIAL"/>
    <property type="match status" value="1"/>
</dbReference>
<protein>
    <recommendedName>
        <fullName evidence="1">Translation initiation factor 3 N-terminal domain-containing protein</fullName>
    </recommendedName>
</protein>
<name>A0ABQ9K302_9CUCU</name>
<evidence type="ECO:0000259" key="1">
    <source>
        <dbReference type="Pfam" id="PF05198"/>
    </source>
</evidence>
<gene>
    <name evidence="2" type="ORF">NQ317_007820</name>
</gene>
<keyword evidence="3" id="KW-1185">Reference proteome</keyword>
<comment type="caution">
    <text evidence="2">The sequence shown here is derived from an EMBL/GenBank/DDBJ whole genome shotgun (WGS) entry which is preliminary data.</text>
</comment>
<feature type="domain" description="Translation initiation factor 3 N-terminal" evidence="1">
    <location>
        <begin position="61"/>
        <end position="122"/>
    </location>
</feature>
<organism evidence="2 3">
    <name type="scientific">Molorchus minor</name>
    <dbReference type="NCBI Taxonomy" id="1323400"/>
    <lineage>
        <taxon>Eukaryota</taxon>
        <taxon>Metazoa</taxon>
        <taxon>Ecdysozoa</taxon>
        <taxon>Arthropoda</taxon>
        <taxon>Hexapoda</taxon>
        <taxon>Insecta</taxon>
        <taxon>Pterygota</taxon>
        <taxon>Neoptera</taxon>
        <taxon>Endopterygota</taxon>
        <taxon>Coleoptera</taxon>
        <taxon>Polyphaga</taxon>
        <taxon>Cucujiformia</taxon>
        <taxon>Chrysomeloidea</taxon>
        <taxon>Cerambycidae</taxon>
        <taxon>Lamiinae</taxon>
        <taxon>Monochamini</taxon>
        <taxon>Molorchus</taxon>
    </lineage>
</organism>
<dbReference type="Pfam" id="PF05198">
    <property type="entry name" value="IF3_N"/>
    <property type="match status" value="1"/>
</dbReference>
<evidence type="ECO:0000313" key="2">
    <source>
        <dbReference type="EMBL" id="KAJ8984951.1"/>
    </source>
</evidence>
<dbReference type="InterPro" id="IPR001288">
    <property type="entry name" value="Translation_initiation_fac_3"/>
</dbReference>